<reference evidence="1 2" key="1">
    <citation type="journal article" date="2011" name="ISME J.">
        <title>Community ecology of hot spring cyanobacterial mats: predominant populations and their functional potential.</title>
        <authorList>
            <person name="Klatt C.G."/>
            <person name="Wood J.M."/>
            <person name="Rusch D.B."/>
            <person name="Bateson M.M."/>
            <person name="Hamamura N."/>
            <person name="Heidelberg J.F."/>
            <person name="Grossman A.R."/>
            <person name="Bhaya D."/>
            <person name="Cohan F.M."/>
            <person name="Kuhl M."/>
            <person name="Bryant D.A."/>
            <person name="Ward D.M."/>
        </authorList>
    </citation>
    <scope>NUCLEOTIDE SEQUENCE [LARGE SCALE GENOMIC DNA]</scope>
    <source>
        <strain evidence="1">OS</strain>
    </source>
</reference>
<comment type="caution">
    <text evidence="1">The sequence shown here is derived from an EMBL/GenBank/DDBJ whole genome shotgun (WGS) entry which is preliminary data.</text>
</comment>
<proteinExistence type="predicted"/>
<name>A0A395M0D6_9BACT</name>
<dbReference type="AlphaFoldDB" id="A0A395M0D6"/>
<gene>
    <name evidence="1" type="ORF">D0433_07245</name>
</gene>
<organism evidence="1 2">
    <name type="scientific">Candidatus Thermochlorobacter aerophilus</name>
    <dbReference type="NCBI Taxonomy" id="1868324"/>
    <lineage>
        <taxon>Bacteria</taxon>
        <taxon>Pseudomonadati</taxon>
        <taxon>Chlorobiota</taxon>
        <taxon>Chlorobiia</taxon>
        <taxon>Chlorobiales</taxon>
        <taxon>Candidatus Thermochlorobacteriaceae</taxon>
        <taxon>Candidatus Thermochlorobacter</taxon>
    </lineage>
</organism>
<dbReference type="Proteomes" id="UP000266389">
    <property type="component" value="Unassembled WGS sequence"/>
</dbReference>
<dbReference type="EMBL" id="PHFL01000045">
    <property type="protein sequence ID" value="RFM24253.1"/>
    <property type="molecule type" value="Genomic_DNA"/>
</dbReference>
<evidence type="ECO:0000313" key="1">
    <source>
        <dbReference type="EMBL" id="RFM24253.1"/>
    </source>
</evidence>
<accession>A0A395M0D6</accession>
<sequence>MAELPLRIQTHFEMEKICQTCYSQRVVSVIAKTGEYCVIEISNRRQLGPVPKEMNIGGDEYLEFCYCLDCGQLQGIFPVPPIALEQSG</sequence>
<evidence type="ECO:0000313" key="2">
    <source>
        <dbReference type="Proteomes" id="UP000266389"/>
    </source>
</evidence>
<protein>
    <submittedName>
        <fullName evidence="1">Uncharacterized protein</fullName>
    </submittedName>
</protein>